<accession>A0ABQ2MWM0</accession>
<dbReference type="Proteomes" id="UP000656881">
    <property type="component" value="Unassembled WGS sequence"/>
</dbReference>
<protein>
    <submittedName>
        <fullName evidence="2">Uncharacterized protein</fullName>
    </submittedName>
</protein>
<organism evidence="2 3">
    <name type="scientific">Streptomyces lasiicapitis</name>
    <dbReference type="NCBI Taxonomy" id="1923961"/>
    <lineage>
        <taxon>Bacteria</taxon>
        <taxon>Bacillati</taxon>
        <taxon>Actinomycetota</taxon>
        <taxon>Actinomycetes</taxon>
        <taxon>Kitasatosporales</taxon>
        <taxon>Streptomycetaceae</taxon>
        <taxon>Streptomyces</taxon>
    </lineage>
</organism>
<keyword evidence="1" id="KW-1133">Transmembrane helix</keyword>
<keyword evidence="1" id="KW-0812">Transmembrane</keyword>
<evidence type="ECO:0000313" key="3">
    <source>
        <dbReference type="Proteomes" id="UP000656881"/>
    </source>
</evidence>
<keyword evidence="1" id="KW-0472">Membrane</keyword>
<sequence length="73" mass="7887">MTGRIIYERDDEMGISGVISAILIGLIIGALGRLVLPGRQRIGKLLAMYVSRGGVVVGFGRRLRTVKGDVTQF</sequence>
<gene>
    <name evidence="2" type="ORF">GCM10012286_80700</name>
</gene>
<proteinExistence type="predicted"/>
<feature type="transmembrane region" description="Helical" evidence="1">
    <location>
        <begin position="15"/>
        <end position="36"/>
    </location>
</feature>
<keyword evidence="3" id="KW-1185">Reference proteome</keyword>
<comment type="caution">
    <text evidence="2">The sequence shown here is derived from an EMBL/GenBank/DDBJ whole genome shotgun (WGS) entry which is preliminary data.</text>
</comment>
<evidence type="ECO:0000256" key="1">
    <source>
        <dbReference type="SAM" id="Phobius"/>
    </source>
</evidence>
<dbReference type="EMBL" id="BMNG01000027">
    <property type="protein sequence ID" value="GGO59333.1"/>
    <property type="molecule type" value="Genomic_DNA"/>
</dbReference>
<reference evidence="3" key="1">
    <citation type="journal article" date="2019" name="Int. J. Syst. Evol. Microbiol.">
        <title>The Global Catalogue of Microorganisms (GCM) 10K type strain sequencing project: providing services to taxonomists for standard genome sequencing and annotation.</title>
        <authorList>
            <consortium name="The Broad Institute Genomics Platform"/>
            <consortium name="The Broad Institute Genome Sequencing Center for Infectious Disease"/>
            <person name="Wu L."/>
            <person name="Ma J."/>
        </authorList>
    </citation>
    <scope>NUCLEOTIDE SEQUENCE [LARGE SCALE GENOMIC DNA]</scope>
    <source>
        <strain evidence="3">CGMCC 4.7349</strain>
    </source>
</reference>
<name>A0ABQ2MWM0_9ACTN</name>
<evidence type="ECO:0000313" key="2">
    <source>
        <dbReference type="EMBL" id="GGO59333.1"/>
    </source>
</evidence>